<dbReference type="UniPathway" id="UPA00031">
    <property type="reaction ID" value="UER00006"/>
</dbReference>
<dbReference type="Gene3D" id="3.40.190.10">
    <property type="entry name" value="Periplasmic binding protein-like II"/>
    <property type="match status" value="2"/>
</dbReference>
<dbReference type="PANTHER" id="PTHR21403:SF8">
    <property type="entry name" value="ATP PHOSPHORIBOSYLTRANSFERASE"/>
    <property type="match status" value="1"/>
</dbReference>
<evidence type="ECO:0000256" key="1">
    <source>
        <dbReference type="ARBA" id="ARBA00000915"/>
    </source>
</evidence>
<evidence type="ECO:0000256" key="5">
    <source>
        <dbReference type="ARBA" id="ARBA00022605"/>
    </source>
</evidence>
<name>A0A1C3K9A3_TREPR</name>
<comment type="catalytic activity">
    <reaction evidence="1">
        <text>1-(5-phospho-beta-D-ribosyl)-ATP + diphosphate = 5-phospho-alpha-D-ribose 1-diphosphate + ATP</text>
        <dbReference type="Rhea" id="RHEA:18473"/>
        <dbReference type="ChEBI" id="CHEBI:30616"/>
        <dbReference type="ChEBI" id="CHEBI:33019"/>
        <dbReference type="ChEBI" id="CHEBI:58017"/>
        <dbReference type="ChEBI" id="CHEBI:73183"/>
        <dbReference type="EC" id="2.4.2.17"/>
    </reaction>
</comment>
<dbReference type="Proteomes" id="UP000092845">
    <property type="component" value="Unassembled WGS sequence"/>
</dbReference>
<gene>
    <name evidence="12" type="primary">hisG</name>
    <name evidence="12" type="ORF">TREMTM_C_00970</name>
</gene>
<evidence type="ECO:0000259" key="11">
    <source>
        <dbReference type="Pfam" id="PF01634"/>
    </source>
</evidence>
<dbReference type="GO" id="GO:0005737">
    <property type="term" value="C:cytoplasm"/>
    <property type="evidence" value="ECO:0007669"/>
    <property type="project" value="InterPro"/>
</dbReference>
<dbReference type="GO" id="GO:0000105">
    <property type="term" value="P:L-histidine biosynthetic process"/>
    <property type="evidence" value="ECO:0007669"/>
    <property type="project" value="UniProtKB-UniRule"/>
</dbReference>
<proteinExistence type="predicted"/>
<evidence type="ECO:0000256" key="7">
    <source>
        <dbReference type="ARBA" id="ARBA00022679"/>
    </source>
</evidence>
<dbReference type="Pfam" id="PF01634">
    <property type="entry name" value="HisG"/>
    <property type="match status" value="1"/>
</dbReference>
<evidence type="ECO:0000313" key="12">
    <source>
        <dbReference type="EMBL" id="SBT63022.1"/>
    </source>
</evidence>
<dbReference type="EC" id="2.4.2.17" evidence="3 10"/>
<dbReference type="InterPro" id="IPR013820">
    <property type="entry name" value="ATP_PRibTrfase_cat"/>
</dbReference>
<evidence type="ECO:0000313" key="13">
    <source>
        <dbReference type="Proteomes" id="UP000092845"/>
    </source>
</evidence>
<dbReference type="GO" id="GO:0003879">
    <property type="term" value="F:ATP phosphoribosyltransferase activity"/>
    <property type="evidence" value="ECO:0007669"/>
    <property type="project" value="UniProtKB-UniRule"/>
</dbReference>
<sequence>MIASHAMCLATPCYAHGQMLSIAIPKGRISEQAGDLLLMLGVGVRRSEAGMLRRALLLRTTSRSVAVVVWRCHDIVGFVMRGYVCAGFVGGDVVRESRLCVPSPVDLRISPCRLSLALRRQNSILQPRKLRVATKYPNAVKVFLGYSESVAYVSLRGGMEAAPLLGAAEVVADIVDTGSTLAANGLSEVRRMAPVTARIVLNECIARLRPRAMRVVTDMLRLATAYL</sequence>
<keyword evidence="5" id="KW-0028">Amino-acid biosynthesis</keyword>
<organism evidence="12 13">
    <name type="scientific">Tremblaya princeps</name>
    <dbReference type="NCBI Taxonomy" id="189385"/>
    <lineage>
        <taxon>Bacteria</taxon>
        <taxon>Pseudomonadati</taxon>
        <taxon>Pseudomonadota</taxon>
        <taxon>Betaproteobacteria</taxon>
        <taxon>Candidatus Tremblayella</taxon>
    </lineage>
</organism>
<evidence type="ECO:0000256" key="9">
    <source>
        <dbReference type="ARBA" id="ARBA00024861"/>
    </source>
</evidence>
<dbReference type="PROSITE" id="PS01316">
    <property type="entry name" value="ATP_P_PHORIBOSYLTR"/>
    <property type="match status" value="1"/>
</dbReference>
<evidence type="ECO:0000256" key="6">
    <source>
        <dbReference type="ARBA" id="ARBA00022676"/>
    </source>
</evidence>
<keyword evidence="7 12" id="KW-0808">Transferase</keyword>
<protein>
    <recommendedName>
        <fullName evidence="4 10">ATP phosphoribosyltransferase</fullName>
        <ecNumber evidence="3 10">2.4.2.17</ecNumber>
    </recommendedName>
</protein>
<evidence type="ECO:0000256" key="8">
    <source>
        <dbReference type="ARBA" id="ARBA00023102"/>
    </source>
</evidence>
<evidence type="ECO:0000256" key="10">
    <source>
        <dbReference type="NCBIfam" id="TIGR00070"/>
    </source>
</evidence>
<dbReference type="AlphaFoldDB" id="A0A1C3K9A3"/>
<keyword evidence="8" id="KW-0368">Histidine biosynthesis</keyword>
<dbReference type="SUPFAM" id="SSF53850">
    <property type="entry name" value="Periplasmic binding protein-like II"/>
    <property type="match status" value="1"/>
</dbReference>
<keyword evidence="6 12" id="KW-0328">Glycosyltransferase</keyword>
<dbReference type="InterPro" id="IPR018198">
    <property type="entry name" value="ATP_PRibTrfase_CS"/>
</dbReference>
<accession>A0A1C3K9A3</accession>
<evidence type="ECO:0000256" key="2">
    <source>
        <dbReference type="ARBA" id="ARBA00004667"/>
    </source>
</evidence>
<feature type="domain" description="ATP phosphoribosyltransferase catalytic" evidence="11">
    <location>
        <begin position="72"/>
        <end position="219"/>
    </location>
</feature>
<dbReference type="InterPro" id="IPR001348">
    <property type="entry name" value="ATP_PRibTrfase_HisG"/>
</dbReference>
<comment type="function">
    <text evidence="9">Catalyzes the condensation of ATP and 5-phosphoribose 1-diphosphate to form N'-(5'-phosphoribosyl)-ATP (PR-ATP). Has a crucial role in the pathway because the rate of histidine biosynthesis seems to be controlled primarily by regulation of HisG enzymatic activity.</text>
</comment>
<comment type="pathway">
    <text evidence="2">Amino-acid biosynthesis; L-histidine biosynthesis; L-histidine from 5-phospho-alpha-D-ribose 1-diphosphate: step 1/9.</text>
</comment>
<dbReference type="EMBL" id="FLRF01000003">
    <property type="protein sequence ID" value="SBT63022.1"/>
    <property type="molecule type" value="Genomic_DNA"/>
</dbReference>
<evidence type="ECO:0000256" key="3">
    <source>
        <dbReference type="ARBA" id="ARBA00011946"/>
    </source>
</evidence>
<dbReference type="NCBIfam" id="TIGR00070">
    <property type="entry name" value="hisG"/>
    <property type="match status" value="1"/>
</dbReference>
<evidence type="ECO:0000256" key="4">
    <source>
        <dbReference type="ARBA" id="ARBA00020998"/>
    </source>
</evidence>
<dbReference type="PANTHER" id="PTHR21403">
    <property type="entry name" value="ATP PHOSPHORIBOSYLTRANSFERASE ATP-PRTASE"/>
    <property type="match status" value="1"/>
</dbReference>
<dbReference type="OrthoDB" id="9801867at2"/>
<reference evidence="13" key="1">
    <citation type="submission" date="2016-04" db="EMBL/GenBank/DDBJ databases">
        <authorList>
            <person name="Szabo Gitta"/>
        </authorList>
    </citation>
    <scope>NUCLEOTIDE SEQUENCE [LARGE SCALE GENOMIC DNA]</scope>
</reference>